<dbReference type="GO" id="GO:1902201">
    <property type="term" value="P:negative regulation of bacterial-type flagellum-dependent cell motility"/>
    <property type="evidence" value="ECO:0007669"/>
    <property type="project" value="TreeGrafter"/>
</dbReference>
<sequence length="360" mass="40355">MVKDLFVNGSIIISFLFLGGQLFKGETSTKSKINGKVLLGISCGLLGAVLMLFAIQVKEMIVDMRVVALAIATVYGGWIASLVAASIMIVARFLILGVNYISLIAAGGILGVCLFGVIVRRFNTLSTFQKYALVNVFGICYSFFVFSIVVDQRDELIALCIHYGWISILTASYSYFVADYLFKSYELFKRYEKESKVDYLTGLYNVRQFDALFNDQLRMVQERKEVLSMLMIDIDHFKNVNDTYGHGDSDLVLQKMGEVLKETVRGFDIVARHGGEEFAILLLDCPHERAQDIAERIRLAVEETEFPISEDRMIRITISIGLATYPETTTNTQQIIHQADTALYAAKRSGRNRVCAAEAM</sequence>
<feature type="transmembrane region" description="Helical" evidence="6">
    <location>
        <begin position="35"/>
        <end position="55"/>
    </location>
</feature>
<evidence type="ECO:0000313" key="8">
    <source>
        <dbReference type="EMBL" id="RKD22103.1"/>
    </source>
</evidence>
<dbReference type="InterPro" id="IPR000160">
    <property type="entry name" value="GGDEF_dom"/>
</dbReference>
<protein>
    <recommendedName>
        <fullName evidence="7">GGDEF domain-containing protein</fullName>
    </recommendedName>
</protein>
<name>A0A419SF62_9BACL</name>
<dbReference type="InterPro" id="IPR011620">
    <property type="entry name" value="Sig_transdc_His_kinase_LytS_TM"/>
</dbReference>
<proteinExistence type="predicted"/>
<comment type="subcellular location">
    <subcellularLocation>
        <location evidence="1">Cell membrane</location>
        <topology evidence="1">Multi-pass membrane protein</topology>
    </subcellularLocation>
</comment>
<evidence type="ECO:0000313" key="9">
    <source>
        <dbReference type="Proteomes" id="UP000284219"/>
    </source>
</evidence>
<keyword evidence="4 6" id="KW-1133">Transmembrane helix</keyword>
<dbReference type="NCBIfam" id="TIGR00254">
    <property type="entry name" value="GGDEF"/>
    <property type="match status" value="1"/>
</dbReference>
<dbReference type="PANTHER" id="PTHR45138:SF9">
    <property type="entry name" value="DIGUANYLATE CYCLASE DGCM-RELATED"/>
    <property type="match status" value="1"/>
</dbReference>
<evidence type="ECO:0000259" key="7">
    <source>
        <dbReference type="PROSITE" id="PS50887"/>
    </source>
</evidence>
<organism evidence="8 9">
    <name type="scientific">Ammoniphilus oxalaticus</name>
    <dbReference type="NCBI Taxonomy" id="66863"/>
    <lineage>
        <taxon>Bacteria</taxon>
        <taxon>Bacillati</taxon>
        <taxon>Bacillota</taxon>
        <taxon>Bacilli</taxon>
        <taxon>Bacillales</taxon>
        <taxon>Paenibacillaceae</taxon>
        <taxon>Aneurinibacillus group</taxon>
        <taxon>Ammoniphilus</taxon>
    </lineage>
</organism>
<feature type="transmembrane region" description="Helical" evidence="6">
    <location>
        <begin position="5"/>
        <end position="23"/>
    </location>
</feature>
<comment type="caution">
    <text evidence="8">The sequence shown here is derived from an EMBL/GenBank/DDBJ whole genome shotgun (WGS) entry which is preliminary data.</text>
</comment>
<dbReference type="InterPro" id="IPR050469">
    <property type="entry name" value="Diguanylate_Cyclase"/>
</dbReference>
<dbReference type="GO" id="GO:0043709">
    <property type="term" value="P:cell adhesion involved in single-species biofilm formation"/>
    <property type="evidence" value="ECO:0007669"/>
    <property type="project" value="TreeGrafter"/>
</dbReference>
<dbReference type="GO" id="GO:0000155">
    <property type="term" value="F:phosphorelay sensor kinase activity"/>
    <property type="evidence" value="ECO:0007669"/>
    <property type="project" value="InterPro"/>
</dbReference>
<feature type="transmembrane region" description="Helical" evidence="6">
    <location>
        <begin position="67"/>
        <end position="94"/>
    </location>
</feature>
<evidence type="ECO:0000256" key="5">
    <source>
        <dbReference type="ARBA" id="ARBA00023136"/>
    </source>
</evidence>
<keyword evidence="5 6" id="KW-0472">Membrane</keyword>
<dbReference type="SMART" id="SM00267">
    <property type="entry name" value="GGDEF"/>
    <property type="match status" value="1"/>
</dbReference>
<dbReference type="FunFam" id="3.30.70.270:FF:000001">
    <property type="entry name" value="Diguanylate cyclase domain protein"/>
    <property type="match status" value="1"/>
</dbReference>
<feature type="transmembrane region" description="Helical" evidence="6">
    <location>
        <begin position="100"/>
        <end position="119"/>
    </location>
</feature>
<dbReference type="SUPFAM" id="SSF55073">
    <property type="entry name" value="Nucleotide cyclase"/>
    <property type="match status" value="1"/>
</dbReference>
<dbReference type="Pfam" id="PF00990">
    <property type="entry name" value="GGDEF"/>
    <property type="match status" value="1"/>
</dbReference>
<dbReference type="AlphaFoldDB" id="A0A419SF62"/>
<keyword evidence="3 6" id="KW-0812">Transmembrane</keyword>
<feature type="domain" description="GGDEF" evidence="7">
    <location>
        <begin position="225"/>
        <end position="359"/>
    </location>
</feature>
<dbReference type="Proteomes" id="UP000284219">
    <property type="component" value="Unassembled WGS sequence"/>
</dbReference>
<keyword evidence="9" id="KW-1185">Reference proteome</keyword>
<evidence type="ECO:0000256" key="6">
    <source>
        <dbReference type="SAM" id="Phobius"/>
    </source>
</evidence>
<dbReference type="PANTHER" id="PTHR45138">
    <property type="entry name" value="REGULATORY COMPONENTS OF SENSORY TRANSDUCTION SYSTEM"/>
    <property type="match status" value="1"/>
</dbReference>
<dbReference type="GO" id="GO:0005886">
    <property type="term" value="C:plasma membrane"/>
    <property type="evidence" value="ECO:0007669"/>
    <property type="project" value="UniProtKB-SubCell"/>
</dbReference>
<feature type="transmembrane region" description="Helical" evidence="6">
    <location>
        <begin position="131"/>
        <end position="150"/>
    </location>
</feature>
<evidence type="ECO:0000256" key="3">
    <source>
        <dbReference type="ARBA" id="ARBA00022692"/>
    </source>
</evidence>
<dbReference type="PROSITE" id="PS50887">
    <property type="entry name" value="GGDEF"/>
    <property type="match status" value="1"/>
</dbReference>
<dbReference type="GO" id="GO:0071555">
    <property type="term" value="P:cell wall organization"/>
    <property type="evidence" value="ECO:0007669"/>
    <property type="project" value="InterPro"/>
</dbReference>
<dbReference type="CDD" id="cd01949">
    <property type="entry name" value="GGDEF"/>
    <property type="match status" value="1"/>
</dbReference>
<dbReference type="InterPro" id="IPR029787">
    <property type="entry name" value="Nucleotide_cyclase"/>
</dbReference>
<evidence type="ECO:0000256" key="1">
    <source>
        <dbReference type="ARBA" id="ARBA00004651"/>
    </source>
</evidence>
<dbReference type="InterPro" id="IPR043128">
    <property type="entry name" value="Rev_trsase/Diguanyl_cyclase"/>
</dbReference>
<evidence type="ECO:0000256" key="2">
    <source>
        <dbReference type="ARBA" id="ARBA00022475"/>
    </source>
</evidence>
<dbReference type="EMBL" id="MCHY01000010">
    <property type="protein sequence ID" value="RKD22103.1"/>
    <property type="molecule type" value="Genomic_DNA"/>
</dbReference>
<dbReference type="Pfam" id="PF07694">
    <property type="entry name" value="5TM-5TMR_LYT"/>
    <property type="match status" value="1"/>
</dbReference>
<feature type="transmembrane region" description="Helical" evidence="6">
    <location>
        <begin position="156"/>
        <end position="182"/>
    </location>
</feature>
<accession>A0A419SF62</accession>
<dbReference type="GO" id="GO:0052621">
    <property type="term" value="F:diguanylate cyclase activity"/>
    <property type="evidence" value="ECO:0007669"/>
    <property type="project" value="TreeGrafter"/>
</dbReference>
<dbReference type="Gene3D" id="3.30.70.270">
    <property type="match status" value="1"/>
</dbReference>
<reference evidence="8 9" key="1">
    <citation type="submission" date="2016-08" db="EMBL/GenBank/DDBJ databases">
        <title>Novel Firmicute Genomes.</title>
        <authorList>
            <person name="Poppleton D.I."/>
            <person name="Gribaldo S."/>
        </authorList>
    </citation>
    <scope>NUCLEOTIDE SEQUENCE [LARGE SCALE GENOMIC DNA]</scope>
    <source>
        <strain evidence="8 9">RAOx-1</strain>
    </source>
</reference>
<evidence type="ECO:0000256" key="4">
    <source>
        <dbReference type="ARBA" id="ARBA00022989"/>
    </source>
</evidence>
<keyword evidence="2" id="KW-1003">Cell membrane</keyword>
<gene>
    <name evidence="8" type="ORF">BEP19_13455</name>
</gene>